<dbReference type="EMBL" id="CM027689">
    <property type="protein sequence ID" value="KAG0514764.1"/>
    <property type="molecule type" value="Genomic_DNA"/>
</dbReference>
<dbReference type="NCBIfam" id="TIGR01675">
    <property type="entry name" value="plant-AP"/>
    <property type="match status" value="1"/>
</dbReference>
<dbReference type="SUPFAM" id="SSF56784">
    <property type="entry name" value="HAD-like"/>
    <property type="match status" value="1"/>
</dbReference>
<keyword evidence="1 4" id="KW-0732">Signal</keyword>
<dbReference type="Gene3D" id="3.40.50.1000">
    <property type="entry name" value="HAD superfamily/HAD-like"/>
    <property type="match status" value="1"/>
</dbReference>
<dbReference type="Gramene" id="EER89942">
    <property type="protein sequence ID" value="EER89942"/>
    <property type="gene ID" value="SORBI_3010G168200"/>
</dbReference>
<dbReference type="KEGG" id="sbi:8076718"/>
<evidence type="ECO:0000256" key="3">
    <source>
        <dbReference type="PIRNR" id="PIRNR002674"/>
    </source>
</evidence>
<dbReference type="OMA" id="DQWSDLW"/>
<evidence type="ECO:0000256" key="1">
    <source>
        <dbReference type="ARBA" id="ARBA00022729"/>
    </source>
</evidence>
<evidence type="ECO:0000256" key="4">
    <source>
        <dbReference type="SAM" id="SignalP"/>
    </source>
</evidence>
<evidence type="ECO:0000313" key="6">
    <source>
        <dbReference type="Proteomes" id="UP000807115"/>
    </source>
</evidence>
<accession>A0A921U1J6</accession>
<dbReference type="CDD" id="cd07535">
    <property type="entry name" value="HAD_VSP"/>
    <property type="match status" value="1"/>
</dbReference>
<dbReference type="InterPro" id="IPR005519">
    <property type="entry name" value="Acid_phosphat_B-like"/>
</dbReference>
<organism evidence="5 6">
    <name type="scientific">Sorghum bicolor</name>
    <name type="common">Sorghum</name>
    <name type="synonym">Sorghum vulgare</name>
    <dbReference type="NCBI Taxonomy" id="4558"/>
    <lineage>
        <taxon>Eukaryota</taxon>
        <taxon>Viridiplantae</taxon>
        <taxon>Streptophyta</taxon>
        <taxon>Embryophyta</taxon>
        <taxon>Tracheophyta</taxon>
        <taxon>Spermatophyta</taxon>
        <taxon>Magnoliopsida</taxon>
        <taxon>Liliopsida</taxon>
        <taxon>Poales</taxon>
        <taxon>Poaceae</taxon>
        <taxon>PACMAD clade</taxon>
        <taxon>Panicoideae</taxon>
        <taxon>Andropogonodae</taxon>
        <taxon>Andropogoneae</taxon>
        <taxon>Sorghinae</taxon>
        <taxon>Sorghum</taxon>
    </lineage>
</organism>
<dbReference type="Proteomes" id="UP000807115">
    <property type="component" value="Chromosome 10"/>
</dbReference>
<dbReference type="PROSITE" id="PS51257">
    <property type="entry name" value="PROKAR_LIPOPROTEIN"/>
    <property type="match status" value="1"/>
</dbReference>
<dbReference type="GO" id="GO:0003993">
    <property type="term" value="F:acid phosphatase activity"/>
    <property type="evidence" value="ECO:0007669"/>
    <property type="project" value="InterPro"/>
</dbReference>
<feature type="signal peptide" evidence="4">
    <location>
        <begin position="1"/>
        <end position="21"/>
    </location>
</feature>
<comment type="similarity">
    <text evidence="3">Belongs to the APS1/VSP family.</text>
</comment>
<gene>
    <name evidence="5" type="ORF">BDA96_10G221500</name>
</gene>
<name>A0A921U1J6_SORBI</name>
<dbReference type="InterPro" id="IPR014403">
    <property type="entry name" value="APS1/VSP"/>
</dbReference>
<protein>
    <recommendedName>
        <fullName evidence="7">Acid phosphatase</fullName>
    </recommendedName>
</protein>
<dbReference type="Pfam" id="PF03767">
    <property type="entry name" value="Acid_phosphat_B"/>
    <property type="match status" value="1"/>
</dbReference>
<proteinExistence type="inferred from homology"/>
<dbReference type="AlphaFoldDB" id="A0A921U1J6"/>
<evidence type="ECO:0000313" key="5">
    <source>
        <dbReference type="EMBL" id="KAG0514764.1"/>
    </source>
</evidence>
<dbReference type="PANTHER" id="PTHR31284">
    <property type="entry name" value="ACID PHOSPHATASE-LIKE PROTEIN"/>
    <property type="match status" value="1"/>
</dbReference>
<comment type="caution">
    <text evidence="5">The sequence shown here is derived from an EMBL/GenBank/DDBJ whole genome shotgun (WGS) entry which is preliminary data.</text>
</comment>
<dbReference type="InterPro" id="IPR010028">
    <property type="entry name" value="Acid_phosphatase_pln"/>
</dbReference>
<keyword evidence="2" id="KW-0325">Glycoprotein</keyword>
<reference evidence="5" key="1">
    <citation type="journal article" date="2019" name="BMC Genomics">
        <title>A new reference genome for Sorghum bicolor reveals high levels of sequence similarity between sweet and grain genotypes: implications for the genetics of sugar metabolism.</title>
        <authorList>
            <person name="Cooper E.A."/>
            <person name="Brenton Z.W."/>
            <person name="Flinn B.S."/>
            <person name="Jenkins J."/>
            <person name="Shu S."/>
            <person name="Flowers D."/>
            <person name="Luo F."/>
            <person name="Wang Y."/>
            <person name="Xia P."/>
            <person name="Barry K."/>
            <person name="Daum C."/>
            <person name="Lipzen A."/>
            <person name="Yoshinaga Y."/>
            <person name="Schmutz J."/>
            <person name="Saski C."/>
            <person name="Vermerris W."/>
            <person name="Kresovich S."/>
        </authorList>
    </citation>
    <scope>NUCLEOTIDE SEQUENCE</scope>
</reference>
<reference evidence="5" key="2">
    <citation type="submission" date="2020-10" db="EMBL/GenBank/DDBJ databases">
        <authorList>
            <person name="Cooper E.A."/>
            <person name="Brenton Z.W."/>
            <person name="Flinn B.S."/>
            <person name="Jenkins J."/>
            <person name="Shu S."/>
            <person name="Flowers D."/>
            <person name="Luo F."/>
            <person name="Wang Y."/>
            <person name="Xia P."/>
            <person name="Barry K."/>
            <person name="Daum C."/>
            <person name="Lipzen A."/>
            <person name="Yoshinaga Y."/>
            <person name="Schmutz J."/>
            <person name="Saski C."/>
            <person name="Vermerris W."/>
            <person name="Kresovich S."/>
        </authorList>
    </citation>
    <scope>NUCLEOTIDE SEQUENCE</scope>
</reference>
<dbReference type="OrthoDB" id="59415at2759"/>
<dbReference type="PANTHER" id="PTHR31284:SF10">
    <property type="entry name" value="ACID PHOSPHATASE-LIKE PROTEIN"/>
    <property type="match status" value="1"/>
</dbReference>
<evidence type="ECO:0008006" key="7">
    <source>
        <dbReference type="Google" id="ProtNLM"/>
    </source>
</evidence>
<dbReference type="InterPro" id="IPR036412">
    <property type="entry name" value="HAD-like_sf"/>
</dbReference>
<dbReference type="InterPro" id="IPR023214">
    <property type="entry name" value="HAD_sf"/>
</dbReference>
<feature type="chain" id="PRO_5036812972" description="Acid phosphatase" evidence="4">
    <location>
        <begin position="22"/>
        <end position="268"/>
    </location>
</feature>
<sequence>MPRLLVVLLLLALSLVACVSAVPAVIRMVPADPTAASSGAVDDADALFCDSWRLSVETANAGPWLAVPARCGDFVRDYMEGPRYASDSAIAAADALAFASDALAAAAEWGGSASARPAWVFDVDETLLSNAPYYAVNGWGLQEFNETSFDEWVDAAKAPALPSSLNLYNQLQGLGFHVILLTGRSEFQRNATESNLLFSGYNSWEKLILRQSSDIGKTAVQYKSERRAAMEAEGFKILGNSGDQWSDLIGSPMATRSFKLPNPMYFIS</sequence>
<dbReference type="PIRSF" id="PIRSF002674">
    <property type="entry name" value="VSP"/>
    <property type="match status" value="1"/>
</dbReference>
<evidence type="ECO:0000256" key="2">
    <source>
        <dbReference type="ARBA" id="ARBA00023180"/>
    </source>
</evidence>